<evidence type="ECO:0000256" key="1">
    <source>
        <dbReference type="ARBA" id="ARBA00001286"/>
    </source>
</evidence>
<comment type="similarity">
    <text evidence="2 9">Belongs to the MGMT family.</text>
</comment>
<comment type="caution">
    <text evidence="12">The sequence shown here is derived from an EMBL/GenBank/DDBJ whole genome shotgun (WGS) entry which is preliminary data.</text>
</comment>
<evidence type="ECO:0000256" key="3">
    <source>
        <dbReference type="ARBA" id="ARBA00022490"/>
    </source>
</evidence>
<comment type="subcellular location">
    <subcellularLocation>
        <location evidence="9">Cytoplasm</location>
    </subcellularLocation>
</comment>
<organism evidence="12 13">
    <name type="scientific">Rhizorhapis suberifaciens</name>
    <name type="common">corky root of lettuce</name>
    <dbReference type="NCBI Taxonomy" id="13656"/>
    <lineage>
        <taxon>Bacteria</taxon>
        <taxon>Pseudomonadati</taxon>
        <taxon>Pseudomonadota</taxon>
        <taxon>Alphaproteobacteria</taxon>
        <taxon>Sphingomonadales</taxon>
        <taxon>Sphingomonadaceae</taxon>
        <taxon>Rhizorhapis</taxon>
    </lineage>
</organism>
<evidence type="ECO:0000313" key="13">
    <source>
        <dbReference type="Proteomes" id="UP000575068"/>
    </source>
</evidence>
<dbReference type="InterPro" id="IPR036388">
    <property type="entry name" value="WH-like_DNA-bd_sf"/>
</dbReference>
<proteinExistence type="inferred from homology"/>
<comment type="miscellaneous">
    <text evidence="9">This enzyme catalyzes only one turnover and therefore is not strictly catalytic. According to one definition, an enzyme is a biocatalyst that acts repeatedly and over many reaction cycles.</text>
</comment>
<keyword evidence="7 9" id="KW-0234">DNA repair</keyword>
<dbReference type="InterPro" id="IPR036631">
    <property type="entry name" value="MGMT_N_sf"/>
</dbReference>
<dbReference type="FunFam" id="1.10.10.10:FF:000214">
    <property type="entry name" value="Methylated-DNA--protein-cysteine methyltransferase"/>
    <property type="match status" value="1"/>
</dbReference>
<dbReference type="Gene3D" id="3.30.160.70">
    <property type="entry name" value="Methylated DNA-protein cysteine methyltransferase domain"/>
    <property type="match status" value="1"/>
</dbReference>
<evidence type="ECO:0000259" key="10">
    <source>
        <dbReference type="Pfam" id="PF01035"/>
    </source>
</evidence>
<evidence type="ECO:0000256" key="4">
    <source>
        <dbReference type="ARBA" id="ARBA00022603"/>
    </source>
</evidence>
<evidence type="ECO:0000256" key="8">
    <source>
        <dbReference type="ARBA" id="ARBA00049348"/>
    </source>
</evidence>
<dbReference type="GO" id="GO:0005737">
    <property type="term" value="C:cytoplasm"/>
    <property type="evidence" value="ECO:0007669"/>
    <property type="project" value="UniProtKB-SubCell"/>
</dbReference>
<keyword evidence="5 9" id="KW-0808">Transferase</keyword>
<dbReference type="PANTHER" id="PTHR10815:SF5">
    <property type="entry name" value="METHYLATED-DNA--PROTEIN-CYSTEINE METHYLTRANSFERASE"/>
    <property type="match status" value="1"/>
</dbReference>
<dbReference type="SUPFAM" id="SSF53155">
    <property type="entry name" value="Methylated DNA-protein cysteine methyltransferase domain"/>
    <property type="match status" value="1"/>
</dbReference>
<keyword evidence="3 9" id="KW-0963">Cytoplasm</keyword>
<comment type="function">
    <text evidence="9">Involved in the cellular defense against the biological effects of O6-methylguanine (O6-MeG) and O4-methylthymine (O4-MeT) in DNA. Repairs the methylated nucleobase in DNA by stoichiometrically transferring the methyl group to a cysteine residue in the enzyme. This is a suicide reaction: the enzyme is irreversibly inactivated.</text>
</comment>
<dbReference type="CDD" id="cd06445">
    <property type="entry name" value="ATase"/>
    <property type="match status" value="1"/>
</dbReference>
<dbReference type="PANTHER" id="PTHR10815">
    <property type="entry name" value="METHYLATED-DNA--PROTEIN-CYSTEINE METHYLTRANSFERASE"/>
    <property type="match status" value="1"/>
</dbReference>
<dbReference type="RefSeq" id="WP_184474823.1">
    <property type="nucleotide sequence ID" value="NZ_JACHOV010000004.1"/>
</dbReference>
<dbReference type="InterPro" id="IPR014048">
    <property type="entry name" value="MethylDNA_cys_MeTrfase_DNA-bd"/>
</dbReference>
<dbReference type="NCBIfam" id="TIGR00589">
    <property type="entry name" value="ogt"/>
    <property type="match status" value="1"/>
</dbReference>
<dbReference type="Gene3D" id="1.10.10.10">
    <property type="entry name" value="Winged helix-like DNA-binding domain superfamily/Winged helix DNA-binding domain"/>
    <property type="match status" value="1"/>
</dbReference>
<gene>
    <name evidence="12" type="ORF">HNQ99_001305</name>
</gene>
<reference evidence="12 13" key="1">
    <citation type="submission" date="2020-08" db="EMBL/GenBank/DDBJ databases">
        <title>Genomic Encyclopedia of Type Strains, Phase IV (KMG-IV): sequencing the most valuable type-strain genomes for metagenomic binning, comparative biology and taxonomic classification.</title>
        <authorList>
            <person name="Goeker M."/>
        </authorList>
    </citation>
    <scope>NUCLEOTIDE SEQUENCE [LARGE SCALE GENOMIC DNA]</scope>
    <source>
        <strain evidence="12 13">DSM 7465</strain>
    </source>
</reference>
<keyword evidence="13" id="KW-1185">Reference proteome</keyword>
<dbReference type="Pfam" id="PF01035">
    <property type="entry name" value="DNA_binding_1"/>
    <property type="match status" value="1"/>
</dbReference>
<protein>
    <recommendedName>
        <fullName evidence="9">Methylated-DNA--protein-cysteine methyltransferase</fullName>
        <ecNumber evidence="9">2.1.1.63</ecNumber>
    </recommendedName>
    <alternativeName>
        <fullName evidence="9">6-O-methylguanine-DNA methyltransferase</fullName>
        <shortName evidence="9">MGMT</shortName>
    </alternativeName>
    <alternativeName>
        <fullName evidence="9">O-6-methylguanine-DNA-alkyltransferase</fullName>
    </alternativeName>
</protein>
<sequence length="179" mass="19726">MPTLFLDRYDSPIGTILLVTDEDRRLRALDFEDHEDRMRRLLRRHYGTDQTLSVPAPTAIRDALDAYFQGEYQDLSRIKWETNGSSFQRQVWRALLDIPAGSTMSYSALAAHIGRPAAVRAVGLANGANPVGIVVPCHRVIGSNGKLTGYGGGISRKAWLLEHEGATLRPGAARQATMP</sequence>
<dbReference type="PROSITE" id="PS00374">
    <property type="entry name" value="MGMT"/>
    <property type="match status" value="1"/>
</dbReference>
<dbReference type="AlphaFoldDB" id="A0A840HTH7"/>
<dbReference type="EC" id="2.1.1.63" evidence="9"/>
<dbReference type="GO" id="GO:0032259">
    <property type="term" value="P:methylation"/>
    <property type="evidence" value="ECO:0007669"/>
    <property type="project" value="UniProtKB-KW"/>
</dbReference>
<evidence type="ECO:0000256" key="7">
    <source>
        <dbReference type="ARBA" id="ARBA00023204"/>
    </source>
</evidence>
<evidence type="ECO:0000256" key="2">
    <source>
        <dbReference type="ARBA" id="ARBA00008711"/>
    </source>
</evidence>
<feature type="domain" description="Methylated-DNA-[protein]-cysteine S-methyltransferase DNA binding" evidence="10">
    <location>
        <begin position="86"/>
        <end position="166"/>
    </location>
</feature>
<dbReference type="Proteomes" id="UP000575068">
    <property type="component" value="Unassembled WGS sequence"/>
</dbReference>
<evidence type="ECO:0000256" key="5">
    <source>
        <dbReference type="ARBA" id="ARBA00022679"/>
    </source>
</evidence>
<dbReference type="InterPro" id="IPR008332">
    <property type="entry name" value="MethylG_MeTrfase_N"/>
</dbReference>
<dbReference type="Pfam" id="PF02870">
    <property type="entry name" value="Methyltransf_1N"/>
    <property type="match status" value="1"/>
</dbReference>
<feature type="domain" description="Methylguanine DNA methyltransferase ribonuclease-like" evidence="11">
    <location>
        <begin position="9"/>
        <end position="78"/>
    </location>
</feature>
<keyword evidence="6 9" id="KW-0227">DNA damage</keyword>
<name>A0A840HTH7_9SPHN</name>
<comment type="catalytic activity">
    <reaction evidence="1 9">
        <text>a 4-O-methyl-thymidine in DNA + L-cysteinyl-[protein] = a thymidine in DNA + S-methyl-L-cysteinyl-[protein]</text>
        <dbReference type="Rhea" id="RHEA:53428"/>
        <dbReference type="Rhea" id="RHEA-COMP:10131"/>
        <dbReference type="Rhea" id="RHEA-COMP:10132"/>
        <dbReference type="Rhea" id="RHEA-COMP:13555"/>
        <dbReference type="Rhea" id="RHEA-COMP:13556"/>
        <dbReference type="ChEBI" id="CHEBI:29950"/>
        <dbReference type="ChEBI" id="CHEBI:82612"/>
        <dbReference type="ChEBI" id="CHEBI:137386"/>
        <dbReference type="ChEBI" id="CHEBI:137387"/>
        <dbReference type="EC" id="2.1.1.63"/>
    </reaction>
</comment>
<evidence type="ECO:0000313" key="12">
    <source>
        <dbReference type="EMBL" id="MBB4641001.1"/>
    </source>
</evidence>
<dbReference type="GO" id="GO:0003908">
    <property type="term" value="F:methylated-DNA-[protein]-cysteine S-methyltransferase activity"/>
    <property type="evidence" value="ECO:0007669"/>
    <property type="project" value="UniProtKB-UniRule"/>
</dbReference>
<dbReference type="GO" id="GO:0006307">
    <property type="term" value="P:DNA alkylation repair"/>
    <property type="evidence" value="ECO:0007669"/>
    <property type="project" value="UniProtKB-UniRule"/>
</dbReference>
<comment type="catalytic activity">
    <reaction evidence="8 9">
        <text>a 6-O-methyl-2'-deoxyguanosine in DNA + L-cysteinyl-[protein] = S-methyl-L-cysteinyl-[protein] + a 2'-deoxyguanosine in DNA</text>
        <dbReference type="Rhea" id="RHEA:24000"/>
        <dbReference type="Rhea" id="RHEA-COMP:10131"/>
        <dbReference type="Rhea" id="RHEA-COMP:10132"/>
        <dbReference type="Rhea" id="RHEA-COMP:11367"/>
        <dbReference type="Rhea" id="RHEA-COMP:11368"/>
        <dbReference type="ChEBI" id="CHEBI:29950"/>
        <dbReference type="ChEBI" id="CHEBI:82612"/>
        <dbReference type="ChEBI" id="CHEBI:85445"/>
        <dbReference type="ChEBI" id="CHEBI:85448"/>
        <dbReference type="EC" id="2.1.1.63"/>
    </reaction>
</comment>
<dbReference type="InterPro" id="IPR001497">
    <property type="entry name" value="MethylDNA_cys_MeTrfase_AS"/>
</dbReference>
<evidence type="ECO:0000259" key="11">
    <source>
        <dbReference type="Pfam" id="PF02870"/>
    </source>
</evidence>
<dbReference type="EMBL" id="JACHOV010000004">
    <property type="protein sequence ID" value="MBB4641001.1"/>
    <property type="molecule type" value="Genomic_DNA"/>
</dbReference>
<dbReference type="SUPFAM" id="SSF46767">
    <property type="entry name" value="Methylated DNA-protein cysteine methyltransferase, C-terminal domain"/>
    <property type="match status" value="1"/>
</dbReference>
<dbReference type="InterPro" id="IPR023546">
    <property type="entry name" value="MGMT"/>
</dbReference>
<accession>A0A840HTH7</accession>
<feature type="active site" description="Nucleophile; methyl group acceptor" evidence="9">
    <location>
        <position position="137"/>
    </location>
</feature>
<dbReference type="InterPro" id="IPR036217">
    <property type="entry name" value="MethylDNA_cys_MeTrfase_DNAb"/>
</dbReference>
<dbReference type="HAMAP" id="MF_00772">
    <property type="entry name" value="OGT"/>
    <property type="match status" value="1"/>
</dbReference>
<evidence type="ECO:0000256" key="6">
    <source>
        <dbReference type="ARBA" id="ARBA00022763"/>
    </source>
</evidence>
<keyword evidence="4 9" id="KW-0489">Methyltransferase</keyword>
<evidence type="ECO:0000256" key="9">
    <source>
        <dbReference type="HAMAP-Rule" id="MF_00772"/>
    </source>
</evidence>